<sequence length="70" mass="7554">MVLATDGSNRRQQRKRSEDRDGQGKEQSSDSNPQQQRTAATTENAGLEESSPEVERISNSSGLSGEDGSD</sequence>
<reference evidence="2" key="1">
    <citation type="submission" date="2023-03" db="EMBL/GenBank/DDBJ databases">
        <authorList>
            <person name="Julca I."/>
        </authorList>
    </citation>
    <scope>NUCLEOTIDE SEQUENCE</scope>
</reference>
<evidence type="ECO:0000313" key="2">
    <source>
        <dbReference type="EMBL" id="CAI9117888.1"/>
    </source>
</evidence>
<evidence type="ECO:0000256" key="1">
    <source>
        <dbReference type="SAM" id="MobiDB-lite"/>
    </source>
</evidence>
<name>A0AAV1EDW7_OLDCO</name>
<organism evidence="2 3">
    <name type="scientific">Oldenlandia corymbosa var. corymbosa</name>
    <dbReference type="NCBI Taxonomy" id="529605"/>
    <lineage>
        <taxon>Eukaryota</taxon>
        <taxon>Viridiplantae</taxon>
        <taxon>Streptophyta</taxon>
        <taxon>Embryophyta</taxon>
        <taxon>Tracheophyta</taxon>
        <taxon>Spermatophyta</taxon>
        <taxon>Magnoliopsida</taxon>
        <taxon>eudicotyledons</taxon>
        <taxon>Gunneridae</taxon>
        <taxon>Pentapetalae</taxon>
        <taxon>asterids</taxon>
        <taxon>lamiids</taxon>
        <taxon>Gentianales</taxon>
        <taxon>Rubiaceae</taxon>
        <taxon>Rubioideae</taxon>
        <taxon>Spermacoceae</taxon>
        <taxon>Hedyotis-Oldenlandia complex</taxon>
        <taxon>Oldenlandia</taxon>
    </lineage>
</organism>
<protein>
    <submittedName>
        <fullName evidence="2">OLC1v1019376C1</fullName>
    </submittedName>
</protein>
<dbReference type="EMBL" id="OX459126">
    <property type="protein sequence ID" value="CAI9117888.1"/>
    <property type="molecule type" value="Genomic_DNA"/>
</dbReference>
<dbReference type="Proteomes" id="UP001161247">
    <property type="component" value="Chromosome 9"/>
</dbReference>
<gene>
    <name evidence="2" type="ORF">OLC1_LOCUS23878</name>
</gene>
<keyword evidence="3" id="KW-1185">Reference proteome</keyword>
<proteinExistence type="predicted"/>
<feature type="compositionally biased region" description="Polar residues" evidence="1">
    <location>
        <begin position="29"/>
        <end position="44"/>
    </location>
</feature>
<accession>A0AAV1EDW7</accession>
<dbReference type="AlphaFoldDB" id="A0AAV1EDW7"/>
<evidence type="ECO:0000313" key="3">
    <source>
        <dbReference type="Proteomes" id="UP001161247"/>
    </source>
</evidence>
<feature type="region of interest" description="Disordered" evidence="1">
    <location>
        <begin position="1"/>
        <end position="70"/>
    </location>
</feature>
<feature type="compositionally biased region" description="Basic and acidic residues" evidence="1">
    <location>
        <begin position="15"/>
        <end position="28"/>
    </location>
</feature>